<dbReference type="SMART" id="SM01078">
    <property type="entry name" value="CGGC"/>
    <property type="match status" value="1"/>
</dbReference>
<evidence type="ECO:0000313" key="2">
    <source>
        <dbReference type="EMBL" id="RDV84071.1"/>
    </source>
</evidence>
<dbReference type="Proteomes" id="UP000256329">
    <property type="component" value="Unassembled WGS sequence"/>
</dbReference>
<organism evidence="2 3">
    <name type="scientific">Ammonifex thiophilus</name>
    <dbReference type="NCBI Taxonomy" id="444093"/>
    <lineage>
        <taxon>Bacteria</taxon>
        <taxon>Bacillati</taxon>
        <taxon>Bacillota</taxon>
        <taxon>Clostridia</taxon>
        <taxon>Thermoanaerobacterales</taxon>
        <taxon>Thermoanaerobacteraceae</taxon>
        <taxon>Ammonifex</taxon>
    </lineage>
</organism>
<comment type="caution">
    <text evidence="2">The sequence shown here is derived from an EMBL/GenBank/DDBJ whole genome shotgun (WGS) entry which is preliminary data.</text>
</comment>
<gene>
    <name evidence="2" type="ORF">DXX99_04375</name>
</gene>
<dbReference type="OrthoDB" id="9792960at2"/>
<reference evidence="2 3" key="1">
    <citation type="submission" date="2018-08" db="EMBL/GenBank/DDBJ databases">
        <title>Form III RuBisCO-mediated autotrophy in Thermodesulfobium bacteria.</title>
        <authorList>
            <person name="Toshchakov S.V."/>
            <person name="Kublanov I.V."/>
            <person name="Frolov E."/>
            <person name="Bonch-Osmolovskaya E.A."/>
            <person name="Tourova T.P."/>
            <person name="Chernych N.A."/>
            <person name="Lebedinsky A.V."/>
        </authorList>
    </citation>
    <scope>NUCLEOTIDE SEQUENCE [LARGE SCALE GENOMIC DNA]</scope>
    <source>
        <strain evidence="2 3">SR</strain>
    </source>
</reference>
<dbReference type="Pfam" id="PF08821">
    <property type="entry name" value="CGGC"/>
    <property type="match status" value="1"/>
</dbReference>
<proteinExistence type="predicted"/>
<dbReference type="AlphaFoldDB" id="A0A3D8P5Y0"/>
<protein>
    <submittedName>
        <fullName evidence="2">CGGC domain-containing protein</fullName>
    </submittedName>
</protein>
<evidence type="ECO:0000259" key="1">
    <source>
        <dbReference type="SMART" id="SM01078"/>
    </source>
</evidence>
<keyword evidence="3" id="KW-1185">Reference proteome</keyword>
<accession>A0A3D8P5Y0</accession>
<feature type="domain" description="CGGC" evidence="1">
    <location>
        <begin position="3"/>
        <end position="117"/>
    </location>
</feature>
<dbReference type="EMBL" id="QSLN01000003">
    <property type="protein sequence ID" value="RDV84071.1"/>
    <property type="molecule type" value="Genomic_DNA"/>
</dbReference>
<name>A0A3D8P5Y0_9THEO</name>
<dbReference type="InterPro" id="IPR014925">
    <property type="entry name" value="CGGC_dom"/>
</dbReference>
<evidence type="ECO:0000313" key="3">
    <source>
        <dbReference type="Proteomes" id="UP000256329"/>
    </source>
</evidence>
<dbReference type="RefSeq" id="WP_115792291.1">
    <property type="nucleotide sequence ID" value="NZ_QSLN01000003.1"/>
</dbReference>
<sequence>MARIVIIACKKIRDVTCVSCMKCFKGIKERAGEFSRYQNEPLELVALGDCGDCPGLVMPKLGLIKDLAKVLDFDFDVVHLGTCIVKATKTAQCPIDLEATARRIKEILGKEVVIGTHPW</sequence>